<dbReference type="OrthoDB" id="7444419at2759"/>
<proteinExistence type="predicted"/>
<feature type="compositionally biased region" description="Polar residues" evidence="1">
    <location>
        <begin position="77"/>
        <end position="88"/>
    </location>
</feature>
<reference evidence="2" key="1">
    <citation type="submission" date="2021-10" db="EMBL/GenBank/DDBJ databases">
        <title>Tropical sea cucumber genome reveals ecological adaptation and Cuvierian tubules defense mechanism.</title>
        <authorList>
            <person name="Chen T."/>
        </authorList>
    </citation>
    <scope>NUCLEOTIDE SEQUENCE</scope>
    <source>
        <strain evidence="2">Nanhai2018</strain>
        <tissue evidence="2">Muscle</tissue>
    </source>
</reference>
<feature type="compositionally biased region" description="Basic residues" evidence="1">
    <location>
        <begin position="342"/>
        <end position="356"/>
    </location>
</feature>
<dbReference type="AlphaFoldDB" id="A0A9Q0YLK5"/>
<keyword evidence="3" id="KW-1185">Reference proteome</keyword>
<feature type="region of interest" description="Disordered" evidence="1">
    <location>
        <begin position="63"/>
        <end position="105"/>
    </location>
</feature>
<organism evidence="2 3">
    <name type="scientific">Holothuria leucospilota</name>
    <name type="common">Black long sea cucumber</name>
    <name type="synonym">Mertensiothuria leucospilota</name>
    <dbReference type="NCBI Taxonomy" id="206669"/>
    <lineage>
        <taxon>Eukaryota</taxon>
        <taxon>Metazoa</taxon>
        <taxon>Echinodermata</taxon>
        <taxon>Eleutherozoa</taxon>
        <taxon>Echinozoa</taxon>
        <taxon>Holothuroidea</taxon>
        <taxon>Aspidochirotacea</taxon>
        <taxon>Aspidochirotida</taxon>
        <taxon>Holothuriidae</taxon>
        <taxon>Holothuria</taxon>
    </lineage>
</organism>
<name>A0A9Q0YLK5_HOLLE</name>
<dbReference type="Proteomes" id="UP001152320">
    <property type="component" value="Chromosome 22"/>
</dbReference>
<gene>
    <name evidence="2" type="ORF">HOLleu_40861</name>
</gene>
<protein>
    <submittedName>
        <fullName evidence="2">Uncharacterized protein</fullName>
    </submittedName>
</protein>
<sequence length="362" mass="41600">MRRETLEKANGLYEKVEEAHSEVVKLIEKDDEFEVEEQWMLDCQKAFMVVKNETKKNLKEHINIRPEPRPRPNISNVNEGQGPTQEITSEAAPVEQSQANKDEIEPLTEQENMPKPKTEQYEVETGEKLSSLFETFSLSPRSTRLFSGDPLYFHSFVTSFTNTASAASNDSVRLDMLMSRCEGEALEAIQFCNMKAPEEEFKMAIKKLKERFGDTARVAQAWIKKVTTRLKVHAGNIRNFADDLGNCYEVLNTPGYLYELNDQARLKKIMLKVPRFLQNRWSRDNFKIKKETGKNAELKDVVKFIRKAVTEITDSFSEMEMKASGASNHTSNRQDVVGNRTKPCKSRPNKTKRKVVKSVCRM</sequence>
<accession>A0A9Q0YLK5</accession>
<evidence type="ECO:0000256" key="1">
    <source>
        <dbReference type="SAM" id="MobiDB-lite"/>
    </source>
</evidence>
<evidence type="ECO:0000313" key="2">
    <source>
        <dbReference type="EMBL" id="KAJ8021091.1"/>
    </source>
</evidence>
<dbReference type="EMBL" id="JAIZAY010000022">
    <property type="protein sequence ID" value="KAJ8021091.1"/>
    <property type="molecule type" value="Genomic_DNA"/>
</dbReference>
<comment type="caution">
    <text evidence="2">The sequence shown here is derived from an EMBL/GenBank/DDBJ whole genome shotgun (WGS) entry which is preliminary data.</text>
</comment>
<dbReference type="PANTHER" id="PTHR47331">
    <property type="entry name" value="PHD-TYPE DOMAIN-CONTAINING PROTEIN"/>
    <property type="match status" value="1"/>
</dbReference>
<feature type="compositionally biased region" description="Polar residues" evidence="1">
    <location>
        <begin position="325"/>
        <end position="334"/>
    </location>
</feature>
<feature type="region of interest" description="Disordered" evidence="1">
    <location>
        <begin position="321"/>
        <end position="362"/>
    </location>
</feature>
<evidence type="ECO:0000313" key="3">
    <source>
        <dbReference type="Proteomes" id="UP001152320"/>
    </source>
</evidence>